<dbReference type="OrthoDB" id="238850at2759"/>
<name>A0A0S4INZ5_BODSA</name>
<dbReference type="VEuPathDB" id="TriTrypDB:BSAL_56880"/>
<dbReference type="OMA" id="SYWCSAM"/>
<protein>
    <submittedName>
        <fullName evidence="1">Uncharacterized protein</fullName>
    </submittedName>
</protein>
<proteinExistence type="predicted"/>
<organism evidence="1 2">
    <name type="scientific">Bodo saltans</name>
    <name type="common">Flagellated protozoan</name>
    <dbReference type="NCBI Taxonomy" id="75058"/>
    <lineage>
        <taxon>Eukaryota</taxon>
        <taxon>Discoba</taxon>
        <taxon>Euglenozoa</taxon>
        <taxon>Kinetoplastea</taxon>
        <taxon>Metakinetoplastina</taxon>
        <taxon>Eubodonida</taxon>
        <taxon>Bodonidae</taxon>
        <taxon>Bodo</taxon>
    </lineage>
</organism>
<evidence type="ECO:0000313" key="1">
    <source>
        <dbReference type="EMBL" id="CUE86720.1"/>
    </source>
</evidence>
<dbReference type="EMBL" id="CYKH01000205">
    <property type="protein sequence ID" value="CUE86720.1"/>
    <property type="molecule type" value="Genomic_DNA"/>
</dbReference>
<accession>A0A0S4INZ5</accession>
<keyword evidence="2" id="KW-1185">Reference proteome</keyword>
<gene>
    <name evidence="1" type="ORF">BSAL_56880</name>
</gene>
<sequence>MEIASSLPTIVIMPGEKFRVLASGSTLRKHLTDAYWCTNMEMVCDGKLDGEVVRFTGKDLVMMRFPSTKNTRSGRRYDYAFSIPAQYLVPVSFRRALGASLAVIGTSIGSSPEGSPLGHNTTLHHVSSSVSEAARFGQVGGSSAANFANDTFIPHLCVVCGRFDLPGEVRRHGYKCNGCIGIKSVAKLRTESIRLKTEVES</sequence>
<dbReference type="AlphaFoldDB" id="A0A0S4INZ5"/>
<dbReference type="Proteomes" id="UP000051952">
    <property type="component" value="Unassembled WGS sequence"/>
</dbReference>
<evidence type="ECO:0000313" key="2">
    <source>
        <dbReference type="Proteomes" id="UP000051952"/>
    </source>
</evidence>
<reference evidence="2" key="1">
    <citation type="submission" date="2015-09" db="EMBL/GenBank/DDBJ databases">
        <authorList>
            <consortium name="Pathogen Informatics"/>
        </authorList>
    </citation>
    <scope>NUCLEOTIDE SEQUENCE [LARGE SCALE GENOMIC DNA]</scope>
    <source>
        <strain evidence="2">Lake Konstanz</strain>
    </source>
</reference>